<evidence type="ECO:0000313" key="2">
    <source>
        <dbReference type="Proteomes" id="UP000603640"/>
    </source>
</evidence>
<comment type="caution">
    <text evidence="1">The sequence shown here is derived from an EMBL/GenBank/DDBJ whole genome shotgun (WGS) entry which is preliminary data.</text>
</comment>
<dbReference type="RefSeq" id="WP_187068403.1">
    <property type="nucleotide sequence ID" value="NZ_JACRVF010000005.1"/>
</dbReference>
<organism evidence="1 2">
    <name type="scientific">Pontibacter cellulosilyticus</name>
    <dbReference type="NCBI Taxonomy" id="1720253"/>
    <lineage>
        <taxon>Bacteria</taxon>
        <taxon>Pseudomonadati</taxon>
        <taxon>Bacteroidota</taxon>
        <taxon>Cytophagia</taxon>
        <taxon>Cytophagales</taxon>
        <taxon>Hymenobacteraceae</taxon>
        <taxon>Pontibacter</taxon>
    </lineage>
</organism>
<evidence type="ECO:0000313" key="1">
    <source>
        <dbReference type="EMBL" id="MBC5994372.1"/>
    </source>
</evidence>
<protein>
    <recommendedName>
        <fullName evidence="3">DUF2892 domain-containing protein</fullName>
    </recommendedName>
</protein>
<dbReference type="AlphaFoldDB" id="A0A923SK48"/>
<sequence length="147" mass="16765">MNKYEGRVRESSTDTANQKIDRQTLENIERYGYDGPDTIDQRLKELEKEWDIERVLEVNASTLALSGIILGATKDKRWFILPGIVTSFLLQHGLQGWCPPLPILRKLGFRTRKEIEEERVSLKALRGDFNRVLGATTPAGVLNVVRD</sequence>
<dbReference type="Gene3D" id="6.10.140.1340">
    <property type="match status" value="1"/>
</dbReference>
<reference evidence="1" key="1">
    <citation type="submission" date="2020-08" db="EMBL/GenBank/DDBJ databases">
        <title>Pontibacter sp. SD6 16S ribosomal RNA gene Genome sequencing and assembly.</title>
        <authorList>
            <person name="Kang M."/>
        </authorList>
    </citation>
    <scope>NUCLEOTIDE SEQUENCE</scope>
    <source>
        <strain evidence="1">SD6</strain>
    </source>
</reference>
<keyword evidence="2" id="KW-1185">Reference proteome</keyword>
<dbReference type="EMBL" id="JACRVF010000005">
    <property type="protein sequence ID" value="MBC5994372.1"/>
    <property type="molecule type" value="Genomic_DNA"/>
</dbReference>
<proteinExistence type="predicted"/>
<evidence type="ECO:0008006" key="3">
    <source>
        <dbReference type="Google" id="ProtNLM"/>
    </source>
</evidence>
<accession>A0A923SK48</accession>
<dbReference type="Proteomes" id="UP000603640">
    <property type="component" value="Unassembled WGS sequence"/>
</dbReference>
<name>A0A923SK48_9BACT</name>
<gene>
    <name evidence="1" type="ORF">H8S84_16100</name>
</gene>